<dbReference type="SUPFAM" id="SSF82708">
    <property type="entry name" value="R3H domain"/>
    <property type="match status" value="1"/>
</dbReference>
<organism evidence="4 5">
    <name type="scientific">Lentinus tigrinus ALCF2SS1-6</name>
    <dbReference type="NCBI Taxonomy" id="1328759"/>
    <lineage>
        <taxon>Eukaryota</taxon>
        <taxon>Fungi</taxon>
        <taxon>Dikarya</taxon>
        <taxon>Basidiomycota</taxon>
        <taxon>Agaricomycotina</taxon>
        <taxon>Agaricomycetes</taxon>
        <taxon>Polyporales</taxon>
        <taxon>Polyporaceae</taxon>
        <taxon>Lentinus</taxon>
    </lineage>
</organism>
<feature type="compositionally biased region" description="Basic and acidic residues" evidence="1">
    <location>
        <begin position="719"/>
        <end position="737"/>
    </location>
</feature>
<feature type="compositionally biased region" description="Acidic residues" evidence="1">
    <location>
        <begin position="576"/>
        <end position="616"/>
    </location>
</feature>
<dbReference type="AlphaFoldDB" id="A0A5C2S6E4"/>
<evidence type="ECO:0000313" key="4">
    <source>
        <dbReference type="EMBL" id="RPD58659.1"/>
    </source>
</evidence>
<evidence type="ECO:0008006" key="6">
    <source>
        <dbReference type="Google" id="ProtNLM"/>
    </source>
</evidence>
<feature type="compositionally biased region" description="Pro residues" evidence="1">
    <location>
        <begin position="66"/>
        <end position="75"/>
    </location>
</feature>
<dbReference type="Pfam" id="PF01585">
    <property type="entry name" value="G-patch"/>
    <property type="match status" value="1"/>
</dbReference>
<evidence type="ECO:0000256" key="1">
    <source>
        <dbReference type="SAM" id="MobiDB-lite"/>
    </source>
</evidence>
<feature type="compositionally biased region" description="Acidic residues" evidence="1">
    <location>
        <begin position="553"/>
        <end position="563"/>
    </location>
</feature>
<feature type="region of interest" description="Disordered" evidence="1">
    <location>
        <begin position="1"/>
        <end position="125"/>
    </location>
</feature>
<proteinExistence type="predicted"/>
<evidence type="ECO:0000259" key="2">
    <source>
        <dbReference type="PROSITE" id="PS50174"/>
    </source>
</evidence>
<name>A0A5C2S6E4_9APHY</name>
<dbReference type="EMBL" id="ML122274">
    <property type="protein sequence ID" value="RPD58659.1"/>
    <property type="molecule type" value="Genomic_DNA"/>
</dbReference>
<gene>
    <name evidence="4" type="ORF">L227DRAFT_594267</name>
</gene>
<dbReference type="SMART" id="SM00443">
    <property type="entry name" value="G_patch"/>
    <property type="match status" value="1"/>
</dbReference>
<feature type="region of interest" description="Disordered" evidence="1">
    <location>
        <begin position="713"/>
        <end position="741"/>
    </location>
</feature>
<dbReference type="STRING" id="1328759.A0A5C2S6E4"/>
<feature type="compositionally biased region" description="Gly residues" evidence="1">
    <location>
        <begin position="28"/>
        <end position="37"/>
    </location>
</feature>
<sequence>MARGKNNSGRGGHRGSFDNGESFRARGRGGWRGGRGNGRGRGRGRGRGGPAYMDEFDMPIQQWPSNTPPTPPPTRGTPRGRGRGRGFMPFNVFKNPRGGLGSPRGSGRGRGGEPDRFSMPYGGGRNLTSKLKAGAPLSRLLYEDRPLLKPVVFVRSTYTATLFENEEDIFHTVADATVDGDEESHVPTADAVFRVFHPLEKPPDQSGDEAGEEKLEEIDFADIGKIQAQVDAAAAKKSTVTEVTNVHESISFFVDTTPSSVVHHHTNHIQVDRLDGGVLGEAAEDDEEVIVYVAPHPRNSKASPPPTGPVPLPMGSLPSTSILTGVEIGSASQQPSLTIEMGTLYPEHESPKTPSPPASIGFTIQAPEPEELPVPTFGSVTFSSFDKTTVKKQTRRLHPVGVGTPRSLLKRNRKARRKSLRGFGAFGAMHEEAMLREEDPRRAEQRRGDSDVNFGTSDEEDDVDALSVDMGGMELDEGIDLSAMKRFVHSMSAEGSRHVTMDDVADMERMKLEDEEEEVRGPESAEESEDDEAEGALAGSSKIANMEAGQPADGDEESDEEVEVVVRAEERILIGEVEEENEDVEEDDESDDDEEDEDEDDEEDDDDDSDDADDDETPRRGFQARLQRLRASSSKGKGKAKAEDFSDDEAMSIEVTWADEDEEYLDHIEELLADNAHLLNTGSRKARKYMFKAIQNGDFDLDDDVFAGMLQPAKRGKDKHVPPELREQWEKDRQKKAENKKKRALDRLMLAADPMASHKGGKKGRKAMLAAARAAEDLPDRIVDFIDLEQQIRRFLQDIGGSNTMTLPPCDKNTRKRVHELAMAFNLKSQSKGKGEARYTTLVKKSNSGVGINEGKIRHIMRQVTRGSWEAPGGYGKGRGKATSLAKHREGEAVGKDAAKIDDKNVGFRMLAAMGWSDGDRIGLSGGLAAPLTAIMKKTKLGLGATL</sequence>
<accession>A0A5C2S6E4</accession>
<evidence type="ECO:0000259" key="3">
    <source>
        <dbReference type="PROSITE" id="PS51061"/>
    </source>
</evidence>
<feature type="domain" description="G-patch" evidence="2">
    <location>
        <begin position="903"/>
        <end position="947"/>
    </location>
</feature>
<dbReference type="GO" id="GO:0003676">
    <property type="term" value="F:nucleic acid binding"/>
    <property type="evidence" value="ECO:0007669"/>
    <property type="project" value="UniProtKB-UniRule"/>
</dbReference>
<dbReference type="InterPro" id="IPR001374">
    <property type="entry name" value="R3H_dom"/>
</dbReference>
<dbReference type="PANTHER" id="PTHR14195">
    <property type="entry name" value="G PATCH DOMAIN CONTAINING PROTEIN 2"/>
    <property type="match status" value="1"/>
</dbReference>
<dbReference type="PROSITE" id="PS51061">
    <property type="entry name" value="R3H"/>
    <property type="match status" value="1"/>
</dbReference>
<dbReference type="Pfam" id="PF01424">
    <property type="entry name" value="R3H"/>
    <property type="match status" value="1"/>
</dbReference>
<dbReference type="InterPro" id="IPR000467">
    <property type="entry name" value="G_patch_dom"/>
</dbReference>
<dbReference type="Proteomes" id="UP000313359">
    <property type="component" value="Unassembled WGS sequence"/>
</dbReference>
<feature type="domain" description="R3H" evidence="3">
    <location>
        <begin position="782"/>
        <end position="846"/>
    </location>
</feature>
<feature type="region of interest" description="Disordered" evidence="1">
    <location>
        <begin position="492"/>
        <end position="649"/>
    </location>
</feature>
<feature type="compositionally biased region" description="Acidic residues" evidence="1">
    <location>
        <begin position="513"/>
        <end position="534"/>
    </location>
</feature>
<dbReference type="InterPro" id="IPR051189">
    <property type="entry name" value="Splicing_assoc_domain"/>
</dbReference>
<dbReference type="SMART" id="SM00393">
    <property type="entry name" value="R3H"/>
    <property type="match status" value="1"/>
</dbReference>
<reference evidence="4" key="1">
    <citation type="journal article" date="2018" name="Genome Biol. Evol.">
        <title>Genomics and development of Lentinus tigrinus, a white-rot wood-decaying mushroom with dimorphic fruiting bodies.</title>
        <authorList>
            <person name="Wu B."/>
            <person name="Xu Z."/>
            <person name="Knudson A."/>
            <person name="Carlson A."/>
            <person name="Chen N."/>
            <person name="Kovaka S."/>
            <person name="LaButti K."/>
            <person name="Lipzen A."/>
            <person name="Pennachio C."/>
            <person name="Riley R."/>
            <person name="Schakwitz W."/>
            <person name="Umezawa K."/>
            <person name="Ohm R.A."/>
            <person name="Grigoriev I.V."/>
            <person name="Nagy L.G."/>
            <person name="Gibbons J."/>
            <person name="Hibbett D."/>
        </authorList>
    </citation>
    <scope>NUCLEOTIDE SEQUENCE [LARGE SCALE GENOMIC DNA]</scope>
    <source>
        <strain evidence="4">ALCF2SS1-6</strain>
    </source>
</reference>
<dbReference type="Gene3D" id="3.30.1370.50">
    <property type="entry name" value="R3H-like domain"/>
    <property type="match status" value="1"/>
</dbReference>
<protein>
    <recommendedName>
        <fullName evidence="6">Protein SQS1</fullName>
    </recommendedName>
</protein>
<dbReference type="OrthoDB" id="21470at2759"/>
<feature type="compositionally biased region" description="Gly residues" evidence="1">
    <location>
        <begin position="98"/>
        <end position="109"/>
    </location>
</feature>
<feature type="region of interest" description="Disordered" evidence="1">
    <location>
        <begin position="435"/>
        <end position="463"/>
    </location>
</feature>
<feature type="compositionally biased region" description="Basic and acidic residues" evidence="1">
    <location>
        <begin position="495"/>
        <end position="512"/>
    </location>
</feature>
<evidence type="ECO:0000313" key="5">
    <source>
        <dbReference type="Proteomes" id="UP000313359"/>
    </source>
</evidence>
<feature type="compositionally biased region" description="Basic and acidic residues" evidence="1">
    <location>
        <begin position="435"/>
        <end position="450"/>
    </location>
</feature>
<feature type="compositionally biased region" description="Basic and acidic residues" evidence="1">
    <location>
        <begin position="564"/>
        <end position="573"/>
    </location>
</feature>
<keyword evidence="5" id="KW-1185">Reference proteome</keyword>
<dbReference type="PROSITE" id="PS50174">
    <property type="entry name" value="G_PATCH"/>
    <property type="match status" value="1"/>
</dbReference>
<dbReference type="InterPro" id="IPR036867">
    <property type="entry name" value="R3H_dom_sf"/>
</dbReference>